<dbReference type="eggNOG" id="COG3391">
    <property type="taxonomic scope" value="Bacteria"/>
</dbReference>
<dbReference type="Proteomes" id="UP000190037">
    <property type="component" value="Unassembled WGS sequence"/>
</dbReference>
<evidence type="ECO:0000259" key="3">
    <source>
        <dbReference type="Pfam" id="PF21783"/>
    </source>
</evidence>
<keyword evidence="5" id="KW-1185">Reference proteome</keyword>
<evidence type="ECO:0000313" key="5">
    <source>
        <dbReference type="Proteomes" id="UP000190037"/>
    </source>
</evidence>
<feature type="domain" description="YNCE-like beta-propeller" evidence="3">
    <location>
        <begin position="81"/>
        <end position="374"/>
    </location>
</feature>
<dbReference type="InterPro" id="IPR018391">
    <property type="entry name" value="PQQ_b-propeller_rpt"/>
</dbReference>
<dbReference type="AlphaFoldDB" id="A0A1T3NSA0"/>
<dbReference type="Gene3D" id="2.130.10.10">
    <property type="entry name" value="YVTN repeat-like/Quinoprotein amine dehydrogenase"/>
    <property type="match status" value="2"/>
</dbReference>
<protein>
    <recommendedName>
        <fullName evidence="3">YNCE-like beta-propeller domain-containing protein</fullName>
    </recommendedName>
</protein>
<accession>A0A1T3NSA0</accession>
<organism evidence="4 5">
    <name type="scientific">Embleya scabrispora</name>
    <dbReference type="NCBI Taxonomy" id="159449"/>
    <lineage>
        <taxon>Bacteria</taxon>
        <taxon>Bacillati</taxon>
        <taxon>Actinomycetota</taxon>
        <taxon>Actinomycetes</taxon>
        <taxon>Kitasatosporales</taxon>
        <taxon>Streptomycetaceae</taxon>
        <taxon>Embleya</taxon>
    </lineage>
</organism>
<dbReference type="InterPro" id="IPR015943">
    <property type="entry name" value="WD40/YVTN_repeat-like_dom_sf"/>
</dbReference>
<dbReference type="Pfam" id="PF21783">
    <property type="entry name" value="YNCE"/>
    <property type="match status" value="1"/>
</dbReference>
<proteinExistence type="predicted"/>
<dbReference type="EMBL" id="MWQN01000002">
    <property type="protein sequence ID" value="OPC79481.1"/>
    <property type="molecule type" value="Genomic_DNA"/>
</dbReference>
<feature type="signal peptide" evidence="2">
    <location>
        <begin position="1"/>
        <end position="22"/>
    </location>
</feature>
<dbReference type="InterPro" id="IPR011045">
    <property type="entry name" value="N2O_reductase_N"/>
</dbReference>
<feature type="chain" id="PRO_5038726424" description="YNCE-like beta-propeller domain-containing protein" evidence="2">
    <location>
        <begin position="23"/>
        <end position="391"/>
    </location>
</feature>
<comment type="caution">
    <text evidence="4">The sequence shown here is derived from an EMBL/GenBank/DDBJ whole genome shotgun (WGS) entry which is preliminary data.</text>
</comment>
<name>A0A1T3NSA0_9ACTN</name>
<sequence length="391" mass="41401">MFLAGCCLVASAACASSTDTTAKPAPVKTSAAPVEAAPVPAQPAPELANLLPGMPPPLDPHDLYAADRPGMLADAVKGFPSRVYVPNTESNTVSVIDPATYKVIETIKVGHQPQHVVPSWDLKTLWVNNDLGDTLTPLDPATGKAGTPVPVDDPYNLYFTPDGKYAVVMASMDRQLVFRDAHTMAVVKAEPSQCAGVNHADFSPDGKYFIVSCEFSGELLKVDTAEMKVVAKQKIPLSGSMPQDVKISPDGKTWYIADMMADGVWVLDGDTFGTPTRLRTGKGAHGLYPSRDSKSLYISNRGEGSISVLDFATGALTAKWKLPGGGSPDMGGVSADGKVLWLSGRYNAEVYAIDTTDGKLLARIPVGVGPHGLCVYPQPGRYSLGHTGVFR</sequence>
<dbReference type="InterPro" id="IPR051200">
    <property type="entry name" value="Host-pathogen_enzymatic-act"/>
</dbReference>
<reference evidence="4 5" key="1">
    <citation type="submission" date="2017-03" db="EMBL/GenBank/DDBJ databases">
        <title>Draft genome sequence of Streptomyces scabrisporus NF3, endophyte isolated from Amphipterygium adstringens.</title>
        <authorList>
            <person name="Vazquez M."/>
            <person name="Ceapa C.D."/>
            <person name="Rodriguez Luna D."/>
            <person name="Sanchez Esquivel S."/>
        </authorList>
    </citation>
    <scope>NUCLEOTIDE SEQUENCE [LARGE SCALE GENOMIC DNA]</scope>
    <source>
        <strain evidence="4 5">NF3</strain>
    </source>
</reference>
<dbReference type="NCBIfam" id="TIGR02276">
    <property type="entry name" value="beta_rpt_yvtn"/>
    <property type="match status" value="1"/>
</dbReference>
<evidence type="ECO:0000256" key="1">
    <source>
        <dbReference type="ARBA" id="ARBA00022729"/>
    </source>
</evidence>
<dbReference type="STRING" id="159449.B4N89_33845"/>
<evidence type="ECO:0000256" key="2">
    <source>
        <dbReference type="SAM" id="SignalP"/>
    </source>
</evidence>
<keyword evidence="1 2" id="KW-0732">Signal</keyword>
<dbReference type="InterPro" id="IPR048433">
    <property type="entry name" value="YNCE-like_beta-prop"/>
</dbReference>
<dbReference type="PANTHER" id="PTHR47197">
    <property type="entry name" value="PROTEIN NIRF"/>
    <property type="match status" value="1"/>
</dbReference>
<dbReference type="SMART" id="SM00564">
    <property type="entry name" value="PQQ"/>
    <property type="match status" value="3"/>
</dbReference>
<dbReference type="SUPFAM" id="SSF50974">
    <property type="entry name" value="Nitrous oxide reductase, N-terminal domain"/>
    <property type="match status" value="1"/>
</dbReference>
<gene>
    <name evidence="4" type="ORF">B4N89_33845</name>
</gene>
<dbReference type="PANTHER" id="PTHR47197:SF3">
    <property type="entry name" value="DIHYDRO-HEME D1 DEHYDROGENASE"/>
    <property type="match status" value="1"/>
</dbReference>
<dbReference type="InterPro" id="IPR011964">
    <property type="entry name" value="YVTN_b-propeller_repeat"/>
</dbReference>
<evidence type="ECO:0000313" key="4">
    <source>
        <dbReference type="EMBL" id="OPC79481.1"/>
    </source>
</evidence>